<comment type="catalytic activity">
    <reaction evidence="1 9">
        <text>Endohydrolysis of (1-&gt;4)-beta-D-glucosidic linkages in cellulose, lichenin and cereal beta-D-glucans.</text>
        <dbReference type="EC" id="3.2.1.4"/>
    </reaction>
</comment>
<dbReference type="Pfam" id="PF00759">
    <property type="entry name" value="Glyco_hydro_9"/>
    <property type="match status" value="1"/>
</dbReference>
<dbReference type="PANTHER" id="PTHR22298">
    <property type="entry name" value="ENDO-1,4-BETA-GLUCANASE"/>
    <property type="match status" value="1"/>
</dbReference>
<dbReference type="Proteomes" id="UP000479710">
    <property type="component" value="Unassembled WGS sequence"/>
</dbReference>
<evidence type="ECO:0000256" key="9">
    <source>
        <dbReference type="RuleBase" id="RU361166"/>
    </source>
</evidence>
<accession>A0A6G1ED94</accession>
<proteinExistence type="inferred from homology"/>
<evidence type="ECO:0000256" key="2">
    <source>
        <dbReference type="ARBA" id="ARBA00007072"/>
    </source>
</evidence>
<keyword evidence="9" id="KW-0732">Signal</keyword>
<gene>
    <name evidence="11" type="ORF">E2562_003312</name>
</gene>
<feature type="active site" evidence="8">
    <location>
        <position position="423"/>
    </location>
</feature>
<dbReference type="PROSITE" id="PS51257">
    <property type="entry name" value="PROKAR_LIPOPROTEIN"/>
    <property type="match status" value="1"/>
</dbReference>
<dbReference type="FunFam" id="1.50.10.10:FF:000020">
    <property type="entry name" value="Endoglucanase"/>
    <property type="match status" value="1"/>
</dbReference>
<evidence type="ECO:0000256" key="8">
    <source>
        <dbReference type="PROSITE-ProRule" id="PRU10059"/>
    </source>
</evidence>
<feature type="chain" id="PRO_5026373348" description="Endoglucanase" evidence="9">
    <location>
        <begin position="27"/>
        <end position="503"/>
    </location>
</feature>
<sequence length="503" mass="53269">MAGRAMLAAAIGFVVSTSCMVRDAHGHDYRAALAMSLLYFEGQRSGRLPPSQRVQWRGDSALGDGDDHRVDLTGGYYDSGDNVKFGLPMAFTVATLSWSVVEYRDRLDAAGELGHALDAVRWGADYLARAHASAGGDTEALYVQVGDGDSDHSCWQRPEDMDTPRTAYMVNASSPGSDVAAETAAALAAAAVAFTGADGNYASTLLMHAKQLFEFAKNHRGLYHNSVPSAAMFYASSGDEDELLWAAAWLYIATGGEEEYRAYIAAATNLGGVRSMFSWDDKFVGAQTLVAKLVLHGKLPDDGSHAEMKSNLEQFICNLVQHGSGAGNGGGGARLSPGGMLWWDSWNNMQYVTLAALVLAVHADHLTAAKAASLQCSGGGGGSLSPAQLTSFARSQVDYILGTNPETMSYMVGYGSRYPAEVHHRAASVPSIKSSPAKVTCKGGFDYFNKGSPDPNVIAGAIVGGPDANDKYNDSRQNFRQTEPSTVTVAPIVGVLARLSPLV</sequence>
<keyword evidence="3 8" id="KW-0378">Hydrolase</keyword>
<keyword evidence="4 9" id="KW-0136">Cellulose degradation</keyword>
<keyword evidence="7 8" id="KW-0624">Polysaccharide degradation</keyword>
<dbReference type="EC" id="3.2.1.4" evidence="9"/>
<dbReference type="EMBL" id="SPHZ02000003">
    <property type="protein sequence ID" value="KAF0923085.1"/>
    <property type="molecule type" value="Genomic_DNA"/>
</dbReference>
<evidence type="ECO:0000259" key="10">
    <source>
        <dbReference type="Pfam" id="PF00759"/>
    </source>
</evidence>
<organism evidence="11 12">
    <name type="scientific">Oryza meyeriana var. granulata</name>
    <dbReference type="NCBI Taxonomy" id="110450"/>
    <lineage>
        <taxon>Eukaryota</taxon>
        <taxon>Viridiplantae</taxon>
        <taxon>Streptophyta</taxon>
        <taxon>Embryophyta</taxon>
        <taxon>Tracheophyta</taxon>
        <taxon>Spermatophyta</taxon>
        <taxon>Magnoliopsida</taxon>
        <taxon>Liliopsida</taxon>
        <taxon>Poales</taxon>
        <taxon>Poaceae</taxon>
        <taxon>BOP clade</taxon>
        <taxon>Oryzoideae</taxon>
        <taxon>Oryzeae</taxon>
        <taxon>Oryzinae</taxon>
        <taxon>Oryza</taxon>
        <taxon>Oryza meyeriana</taxon>
    </lineage>
</organism>
<name>A0A6G1ED94_9ORYZ</name>
<dbReference type="AlphaFoldDB" id="A0A6G1ED94"/>
<dbReference type="PROSITE" id="PS00592">
    <property type="entry name" value="GH9_2"/>
    <property type="match status" value="1"/>
</dbReference>
<dbReference type="InterPro" id="IPR012341">
    <property type="entry name" value="6hp_glycosidase-like_sf"/>
</dbReference>
<dbReference type="InterPro" id="IPR008928">
    <property type="entry name" value="6-hairpin_glycosidase_sf"/>
</dbReference>
<evidence type="ECO:0000313" key="12">
    <source>
        <dbReference type="Proteomes" id="UP000479710"/>
    </source>
</evidence>
<dbReference type="SUPFAM" id="SSF48208">
    <property type="entry name" value="Six-hairpin glycosidases"/>
    <property type="match status" value="1"/>
</dbReference>
<dbReference type="InterPro" id="IPR001701">
    <property type="entry name" value="Glyco_hydro_9"/>
</dbReference>
<evidence type="ECO:0000256" key="7">
    <source>
        <dbReference type="ARBA" id="ARBA00023326"/>
    </source>
</evidence>
<evidence type="ECO:0000256" key="4">
    <source>
        <dbReference type="ARBA" id="ARBA00023001"/>
    </source>
</evidence>
<dbReference type="Gene3D" id="1.50.10.10">
    <property type="match status" value="1"/>
</dbReference>
<evidence type="ECO:0000256" key="3">
    <source>
        <dbReference type="ARBA" id="ARBA00022801"/>
    </source>
</evidence>
<evidence type="ECO:0000256" key="5">
    <source>
        <dbReference type="ARBA" id="ARBA00023277"/>
    </source>
</evidence>
<keyword evidence="5 8" id="KW-0119">Carbohydrate metabolism</keyword>
<dbReference type="GO" id="GO:0008810">
    <property type="term" value="F:cellulase activity"/>
    <property type="evidence" value="ECO:0007669"/>
    <property type="project" value="UniProtKB-EC"/>
</dbReference>
<keyword evidence="6 8" id="KW-0326">Glycosidase</keyword>
<feature type="domain" description="Glycoside hydrolase family 9" evidence="10">
    <location>
        <begin position="29"/>
        <end position="496"/>
    </location>
</feature>
<evidence type="ECO:0000256" key="1">
    <source>
        <dbReference type="ARBA" id="ARBA00000966"/>
    </source>
</evidence>
<dbReference type="InterPro" id="IPR018221">
    <property type="entry name" value="Glyco_hydro_9_His_AS"/>
</dbReference>
<keyword evidence="12" id="KW-1185">Reference proteome</keyword>
<dbReference type="GO" id="GO:0030245">
    <property type="term" value="P:cellulose catabolic process"/>
    <property type="evidence" value="ECO:0007669"/>
    <property type="project" value="UniProtKB-KW"/>
</dbReference>
<reference evidence="11 12" key="1">
    <citation type="submission" date="2019-11" db="EMBL/GenBank/DDBJ databases">
        <title>Whole genome sequence of Oryza granulata.</title>
        <authorList>
            <person name="Li W."/>
        </authorList>
    </citation>
    <scope>NUCLEOTIDE SEQUENCE [LARGE SCALE GENOMIC DNA]</scope>
    <source>
        <strain evidence="12">cv. Menghai</strain>
        <tissue evidence="11">Leaf</tissue>
    </source>
</reference>
<comment type="caution">
    <text evidence="11">The sequence shown here is derived from an EMBL/GenBank/DDBJ whole genome shotgun (WGS) entry which is preliminary data.</text>
</comment>
<protein>
    <recommendedName>
        <fullName evidence="9">Endoglucanase</fullName>
        <ecNumber evidence="9">3.2.1.4</ecNumber>
    </recommendedName>
</protein>
<evidence type="ECO:0000313" key="11">
    <source>
        <dbReference type="EMBL" id="KAF0923085.1"/>
    </source>
</evidence>
<evidence type="ECO:0000256" key="6">
    <source>
        <dbReference type="ARBA" id="ARBA00023295"/>
    </source>
</evidence>
<feature type="signal peptide" evidence="9">
    <location>
        <begin position="1"/>
        <end position="26"/>
    </location>
</feature>
<comment type="similarity">
    <text evidence="2 8 9">Belongs to the glycosyl hydrolase 9 (cellulase E) family.</text>
</comment>
<dbReference type="OrthoDB" id="10257085at2759"/>